<proteinExistence type="predicted"/>
<keyword evidence="1" id="KW-1133">Transmembrane helix</keyword>
<feature type="transmembrane region" description="Helical" evidence="1">
    <location>
        <begin position="45"/>
        <end position="67"/>
    </location>
</feature>
<feature type="transmembrane region" description="Helical" evidence="1">
    <location>
        <begin position="190"/>
        <end position="208"/>
    </location>
</feature>
<dbReference type="AlphaFoldDB" id="A0A2N2F3Y2"/>
<sequence length="243" mass="27769">MRKTLLAIATIIMVGFNFFVEYFTLNGYTRFEIIEAIPIYFLPSTFVYNIWYVIYVGLIVFAIYLLLSKKDIEADLTKWIYVTYISNFVWIFTWHYGLTGLAVLAVLIQLISLVQVYIRLWRYNKPIFAYGIFRVYFAWIVVATISNIAAVNYLARGGEYIFSAEWTAVALMAIITFLALGALKKHMDCLFATVITWAIFGILVKHFYTSEIIVNSAILLILLLIVGLAVNALNSNLSKPSKS</sequence>
<feature type="transmembrane region" description="Helical" evidence="1">
    <location>
        <begin position="214"/>
        <end position="233"/>
    </location>
</feature>
<reference evidence="2 3" key="1">
    <citation type="journal article" date="2017" name="ISME J.">
        <title>Potential for microbial H2 and metal transformations associated with novel bacteria and archaea in deep terrestrial subsurface sediments.</title>
        <authorList>
            <person name="Hernsdorf A.W."/>
            <person name="Amano Y."/>
            <person name="Miyakawa K."/>
            <person name="Ise K."/>
            <person name="Suzuki Y."/>
            <person name="Anantharaman K."/>
            <person name="Probst A."/>
            <person name="Burstein D."/>
            <person name="Thomas B.C."/>
            <person name="Banfield J.F."/>
        </authorList>
    </citation>
    <scope>NUCLEOTIDE SEQUENCE [LARGE SCALE GENOMIC DNA]</scope>
    <source>
        <strain evidence="2">HGW-Dojkabacteria-1</strain>
    </source>
</reference>
<dbReference type="Proteomes" id="UP000233417">
    <property type="component" value="Unassembled WGS sequence"/>
</dbReference>
<keyword evidence="1" id="KW-0812">Transmembrane</keyword>
<evidence type="ECO:0000313" key="3">
    <source>
        <dbReference type="Proteomes" id="UP000233417"/>
    </source>
</evidence>
<evidence type="ECO:0000313" key="2">
    <source>
        <dbReference type="EMBL" id="PKN02888.1"/>
    </source>
</evidence>
<keyword evidence="1" id="KW-0472">Membrane</keyword>
<dbReference type="InterPro" id="IPR038330">
    <property type="entry name" value="TspO/MBR-related_sf"/>
</dbReference>
<organism evidence="2 3">
    <name type="scientific">Candidatus Dojkabacteria bacterium HGW-Dojkabacteria-1</name>
    <dbReference type="NCBI Taxonomy" id="2013761"/>
    <lineage>
        <taxon>Bacteria</taxon>
        <taxon>Candidatus Dojkabacteria</taxon>
    </lineage>
</organism>
<dbReference type="Gene3D" id="1.20.1260.100">
    <property type="entry name" value="TspO/MBR protein"/>
    <property type="match status" value="1"/>
</dbReference>
<evidence type="ECO:0008006" key="4">
    <source>
        <dbReference type="Google" id="ProtNLM"/>
    </source>
</evidence>
<dbReference type="EMBL" id="PHAO01000001">
    <property type="protein sequence ID" value="PKN02888.1"/>
    <property type="molecule type" value="Genomic_DNA"/>
</dbReference>
<accession>A0A2N2F3Y2</accession>
<feature type="transmembrane region" description="Helical" evidence="1">
    <location>
        <begin position="5"/>
        <end position="25"/>
    </location>
</feature>
<feature type="transmembrane region" description="Helical" evidence="1">
    <location>
        <begin position="79"/>
        <end position="96"/>
    </location>
</feature>
<protein>
    <recommendedName>
        <fullName evidence="4">Tryptophan-rich sensory protein</fullName>
    </recommendedName>
</protein>
<feature type="transmembrane region" description="Helical" evidence="1">
    <location>
        <begin position="133"/>
        <end position="154"/>
    </location>
</feature>
<name>A0A2N2F3Y2_9BACT</name>
<evidence type="ECO:0000256" key="1">
    <source>
        <dbReference type="SAM" id="Phobius"/>
    </source>
</evidence>
<feature type="transmembrane region" description="Helical" evidence="1">
    <location>
        <begin position="102"/>
        <end position="121"/>
    </location>
</feature>
<comment type="caution">
    <text evidence="2">The sequence shown here is derived from an EMBL/GenBank/DDBJ whole genome shotgun (WGS) entry which is preliminary data.</text>
</comment>
<gene>
    <name evidence="2" type="ORF">CVU76_02580</name>
</gene>
<feature type="transmembrane region" description="Helical" evidence="1">
    <location>
        <begin position="160"/>
        <end position="183"/>
    </location>
</feature>